<dbReference type="Pfam" id="PF03466">
    <property type="entry name" value="LysR_substrate"/>
    <property type="match status" value="1"/>
</dbReference>
<dbReference type="Pfam" id="PF00126">
    <property type="entry name" value="HTH_1"/>
    <property type="match status" value="1"/>
</dbReference>
<dbReference type="InterPro" id="IPR050950">
    <property type="entry name" value="HTH-type_LysR_regulators"/>
</dbReference>
<dbReference type="InterPro" id="IPR005119">
    <property type="entry name" value="LysR_subst-bd"/>
</dbReference>
<dbReference type="PANTHER" id="PTHR30419">
    <property type="entry name" value="HTH-TYPE TRANSCRIPTIONAL REGULATOR YBHD"/>
    <property type="match status" value="1"/>
</dbReference>
<dbReference type="EMBL" id="BSYI01000023">
    <property type="protein sequence ID" value="GMG83694.1"/>
    <property type="molecule type" value="Genomic_DNA"/>
</dbReference>
<evidence type="ECO:0000256" key="2">
    <source>
        <dbReference type="ARBA" id="ARBA00023015"/>
    </source>
</evidence>
<name>A0ABQ6LN01_9RHOB</name>
<dbReference type="InterPro" id="IPR036388">
    <property type="entry name" value="WH-like_DNA-bd_sf"/>
</dbReference>
<evidence type="ECO:0000256" key="1">
    <source>
        <dbReference type="ARBA" id="ARBA00009437"/>
    </source>
</evidence>
<evidence type="ECO:0000313" key="7">
    <source>
        <dbReference type="Proteomes" id="UP001239909"/>
    </source>
</evidence>
<comment type="similarity">
    <text evidence="1">Belongs to the LysR transcriptional regulatory family.</text>
</comment>
<dbReference type="InterPro" id="IPR036390">
    <property type="entry name" value="WH_DNA-bd_sf"/>
</dbReference>
<gene>
    <name evidence="6" type="ORF">LNKW23_29070</name>
</gene>
<feature type="domain" description="HTH lysR-type" evidence="5">
    <location>
        <begin position="2"/>
        <end position="59"/>
    </location>
</feature>
<organism evidence="6 7">
    <name type="scientific">Paralimibaculum aggregatum</name>
    <dbReference type="NCBI Taxonomy" id="3036245"/>
    <lineage>
        <taxon>Bacteria</taxon>
        <taxon>Pseudomonadati</taxon>
        <taxon>Pseudomonadota</taxon>
        <taxon>Alphaproteobacteria</taxon>
        <taxon>Rhodobacterales</taxon>
        <taxon>Paracoccaceae</taxon>
        <taxon>Paralimibaculum</taxon>
    </lineage>
</organism>
<proteinExistence type="inferred from homology"/>
<protein>
    <submittedName>
        <fullName evidence="6">LysR family transcriptional regulator</fullName>
    </submittedName>
</protein>
<dbReference type="Gene3D" id="1.10.10.10">
    <property type="entry name" value="Winged helix-like DNA-binding domain superfamily/Winged helix DNA-binding domain"/>
    <property type="match status" value="1"/>
</dbReference>
<keyword evidence="2" id="KW-0805">Transcription regulation</keyword>
<reference evidence="6 7" key="1">
    <citation type="submission" date="2023-04" db="EMBL/GenBank/DDBJ databases">
        <title>Marinoamorphus aggregata gen. nov., sp. Nov., isolate from tissue of brittle star Ophioplocus japonicus.</title>
        <authorList>
            <person name="Kawano K."/>
            <person name="Sawayama S."/>
            <person name="Nakagawa S."/>
        </authorList>
    </citation>
    <scope>NUCLEOTIDE SEQUENCE [LARGE SCALE GENOMIC DNA]</scope>
    <source>
        <strain evidence="6 7">NKW23</strain>
    </source>
</reference>
<dbReference type="SUPFAM" id="SSF46785">
    <property type="entry name" value="Winged helix' DNA-binding domain"/>
    <property type="match status" value="1"/>
</dbReference>
<sequence>MIDFRDMELLAALAHHGHFARAAEDCGISQPAFSSRIRNIELELGVPVVKRGNRFLGFTREGEIALAWARRMLLDREGLNQEIAEAKGAVAGRIRIGAVPTALSAVARAPRYLRSRHPKLTIEIISATSSEIRAGLEDFSLDAAVTYLDVPLPASCRSELLYQERYVLLLPPALAPRAKGAICWADAARLPLCLLTGNMRNRRIVDEAFAAVGAVPKPVMESNSVTAALLQVIAGTAVTIAPELLAGSLPLGGEIVALELIEPRVEKPMGLVISDREPMLPAVRGFAEAMRRAKL</sequence>
<evidence type="ECO:0000256" key="4">
    <source>
        <dbReference type="ARBA" id="ARBA00023163"/>
    </source>
</evidence>
<dbReference type="PROSITE" id="PS50931">
    <property type="entry name" value="HTH_LYSR"/>
    <property type="match status" value="1"/>
</dbReference>
<accession>A0ABQ6LN01</accession>
<dbReference type="SUPFAM" id="SSF53850">
    <property type="entry name" value="Periplasmic binding protein-like II"/>
    <property type="match status" value="1"/>
</dbReference>
<dbReference type="RefSeq" id="WP_285672486.1">
    <property type="nucleotide sequence ID" value="NZ_BSYI01000023.1"/>
</dbReference>
<dbReference type="CDD" id="cd05466">
    <property type="entry name" value="PBP2_LTTR_substrate"/>
    <property type="match status" value="1"/>
</dbReference>
<dbReference type="PANTHER" id="PTHR30419:SF31">
    <property type="entry name" value="BLR3139 PROTEIN"/>
    <property type="match status" value="1"/>
</dbReference>
<keyword evidence="4" id="KW-0804">Transcription</keyword>
<dbReference type="Gene3D" id="3.40.190.290">
    <property type="match status" value="1"/>
</dbReference>
<evidence type="ECO:0000259" key="5">
    <source>
        <dbReference type="PROSITE" id="PS50931"/>
    </source>
</evidence>
<dbReference type="PRINTS" id="PR00039">
    <property type="entry name" value="HTHLYSR"/>
</dbReference>
<keyword evidence="3" id="KW-0238">DNA-binding</keyword>
<dbReference type="Proteomes" id="UP001239909">
    <property type="component" value="Unassembled WGS sequence"/>
</dbReference>
<evidence type="ECO:0000256" key="3">
    <source>
        <dbReference type="ARBA" id="ARBA00023125"/>
    </source>
</evidence>
<comment type="caution">
    <text evidence="6">The sequence shown here is derived from an EMBL/GenBank/DDBJ whole genome shotgun (WGS) entry which is preliminary data.</text>
</comment>
<evidence type="ECO:0000313" key="6">
    <source>
        <dbReference type="EMBL" id="GMG83694.1"/>
    </source>
</evidence>
<dbReference type="InterPro" id="IPR000847">
    <property type="entry name" value="LysR_HTH_N"/>
</dbReference>
<keyword evidence="7" id="KW-1185">Reference proteome</keyword>